<keyword evidence="5 8" id="KW-0812">Transmembrane</keyword>
<feature type="transmembrane region" description="Helical" evidence="8">
    <location>
        <begin position="301"/>
        <end position="326"/>
    </location>
</feature>
<feature type="transmembrane region" description="Helical" evidence="8">
    <location>
        <begin position="125"/>
        <end position="146"/>
    </location>
</feature>
<evidence type="ECO:0000256" key="6">
    <source>
        <dbReference type="ARBA" id="ARBA00022989"/>
    </source>
</evidence>
<evidence type="ECO:0000256" key="5">
    <source>
        <dbReference type="ARBA" id="ARBA00022692"/>
    </source>
</evidence>
<feature type="transmembrane region" description="Helical" evidence="8">
    <location>
        <begin position="338"/>
        <end position="358"/>
    </location>
</feature>
<keyword evidence="4" id="KW-0808">Transferase</keyword>
<keyword evidence="7 8" id="KW-0472">Membrane</keyword>
<feature type="transmembrane region" description="Helical" evidence="8">
    <location>
        <begin position="83"/>
        <end position="104"/>
    </location>
</feature>
<comment type="caution">
    <text evidence="9">The sequence shown here is derived from an EMBL/GenBank/DDBJ whole genome shotgun (WGS) entry which is preliminary data.</text>
</comment>
<keyword evidence="3" id="KW-0328">Glycosyltransferase</keyword>
<dbReference type="GO" id="GO:0016763">
    <property type="term" value="F:pentosyltransferase activity"/>
    <property type="evidence" value="ECO:0007669"/>
    <property type="project" value="TreeGrafter"/>
</dbReference>
<reference evidence="9" key="1">
    <citation type="submission" date="2020-04" db="EMBL/GenBank/DDBJ databases">
        <authorList>
            <person name="Zhang T."/>
        </authorList>
    </citation>
    <scope>NUCLEOTIDE SEQUENCE</scope>
    <source>
        <strain evidence="9">HKST-UBA15</strain>
    </source>
</reference>
<evidence type="ECO:0000313" key="10">
    <source>
        <dbReference type="Proteomes" id="UP000745577"/>
    </source>
</evidence>
<evidence type="ECO:0008006" key="11">
    <source>
        <dbReference type="Google" id="ProtNLM"/>
    </source>
</evidence>
<proteinExistence type="predicted"/>
<evidence type="ECO:0000256" key="7">
    <source>
        <dbReference type="ARBA" id="ARBA00023136"/>
    </source>
</evidence>
<organism evidence="9 10">
    <name type="scientific">Candidatus Dojkabacteria bacterium</name>
    <dbReference type="NCBI Taxonomy" id="2099670"/>
    <lineage>
        <taxon>Bacteria</taxon>
        <taxon>Candidatus Dojkabacteria</taxon>
    </lineage>
</organism>
<evidence type="ECO:0000256" key="2">
    <source>
        <dbReference type="ARBA" id="ARBA00022475"/>
    </source>
</evidence>
<dbReference type="Proteomes" id="UP000745577">
    <property type="component" value="Unassembled WGS sequence"/>
</dbReference>
<dbReference type="EMBL" id="JAGQLL010000010">
    <property type="protein sequence ID" value="MCA9379745.1"/>
    <property type="molecule type" value="Genomic_DNA"/>
</dbReference>
<dbReference type="GO" id="GO:0005886">
    <property type="term" value="C:plasma membrane"/>
    <property type="evidence" value="ECO:0007669"/>
    <property type="project" value="UniProtKB-SubCell"/>
</dbReference>
<dbReference type="InterPro" id="IPR050297">
    <property type="entry name" value="LipidA_mod_glycosyltrf_83"/>
</dbReference>
<evidence type="ECO:0000256" key="1">
    <source>
        <dbReference type="ARBA" id="ARBA00004651"/>
    </source>
</evidence>
<feature type="transmembrane region" description="Helical" evidence="8">
    <location>
        <begin position="232"/>
        <end position="255"/>
    </location>
</feature>
<feature type="transmembrane region" description="Helical" evidence="8">
    <location>
        <begin position="178"/>
        <end position="211"/>
    </location>
</feature>
<accession>A0A955L0X3</accession>
<dbReference type="AlphaFoldDB" id="A0A955L0X3"/>
<comment type="subcellular location">
    <subcellularLocation>
        <location evidence="1">Cell membrane</location>
        <topology evidence="1">Multi-pass membrane protein</topology>
    </subcellularLocation>
</comment>
<feature type="transmembrane region" description="Helical" evidence="8">
    <location>
        <begin position="397"/>
        <end position="418"/>
    </location>
</feature>
<name>A0A955L0X3_9BACT</name>
<evidence type="ECO:0000256" key="3">
    <source>
        <dbReference type="ARBA" id="ARBA00022676"/>
    </source>
</evidence>
<protein>
    <recommendedName>
        <fullName evidence="11">Glycosyltransferase RgtA/B/C/D-like domain-containing protein</fullName>
    </recommendedName>
</protein>
<sequence length="577" mass="66797">MKRFSKYKIILLIIILLGAFLRFYNLDWGDQNFFHPDERNIGMAITNIDIARGDYNPDFFAYGSFPIYMIYIVSKGDFTTSLLFGRLLSAVFSTISLYLIYLITRNLLFSILLKDGQSIQKTNKIEIYSILSVALAAFSPGLIQFAHFTTFESFLTFEYLLFTLLALKLLNKPTFLNYIFIALIMGLAVGTKIISLFLVGIFLMIHFFIILKSRKKETNKLKFILKLPFKFFNNKLISAGLLSILIFILTNPFIFLDYQNFRGSLDYESSVARGTLPVFYTQQFLETIPFVYQFLYVFPSIISWPLTIFSLLSLLYLIIYCFKYGLKYIFQNQSKNKLPIIVFTLVGLGYTLFHLTMYVKWSRYMVPSIPFLIIAFVLVLVNLSYKRHKLIRLLSKSTLIVASVFAIVQGLNFFTIYLKPDPRLEAAQWMRENTNDGDSFAGEVYDIGMTAFNGAVGNQRITEYDYYNLDDGVNDQSELNSLNKLMEESEYVIVPAERIYPTRARLSTSYPNGYQHYAQLFDGELGFVKVAEFTRTTYLEDLLNVRFYSGGLFMPLNYDETFRVFDQPTVSIFKKTS</sequence>
<gene>
    <name evidence="9" type="ORF">KC675_01050</name>
</gene>
<dbReference type="GO" id="GO:0009103">
    <property type="term" value="P:lipopolysaccharide biosynthetic process"/>
    <property type="evidence" value="ECO:0007669"/>
    <property type="project" value="UniProtKB-ARBA"/>
</dbReference>
<evidence type="ECO:0000256" key="8">
    <source>
        <dbReference type="SAM" id="Phobius"/>
    </source>
</evidence>
<feature type="transmembrane region" description="Helical" evidence="8">
    <location>
        <begin position="364"/>
        <end position="385"/>
    </location>
</feature>
<dbReference type="PANTHER" id="PTHR33908">
    <property type="entry name" value="MANNOSYLTRANSFERASE YKCB-RELATED"/>
    <property type="match status" value="1"/>
</dbReference>
<reference evidence="9" key="2">
    <citation type="journal article" date="2021" name="Microbiome">
        <title>Successional dynamics and alternative stable states in a saline activated sludge microbial community over 9 years.</title>
        <authorList>
            <person name="Wang Y."/>
            <person name="Ye J."/>
            <person name="Ju F."/>
            <person name="Liu L."/>
            <person name="Boyd J.A."/>
            <person name="Deng Y."/>
            <person name="Parks D.H."/>
            <person name="Jiang X."/>
            <person name="Yin X."/>
            <person name="Woodcroft B.J."/>
            <person name="Tyson G.W."/>
            <person name="Hugenholtz P."/>
            <person name="Polz M.F."/>
            <person name="Zhang T."/>
        </authorList>
    </citation>
    <scope>NUCLEOTIDE SEQUENCE</scope>
    <source>
        <strain evidence="9">HKST-UBA15</strain>
    </source>
</reference>
<feature type="transmembrane region" description="Helical" evidence="8">
    <location>
        <begin position="7"/>
        <end position="24"/>
    </location>
</feature>
<keyword evidence="2" id="KW-1003">Cell membrane</keyword>
<keyword evidence="6 8" id="KW-1133">Transmembrane helix</keyword>
<dbReference type="PANTHER" id="PTHR33908:SF11">
    <property type="entry name" value="MEMBRANE PROTEIN"/>
    <property type="match status" value="1"/>
</dbReference>
<evidence type="ECO:0000313" key="9">
    <source>
        <dbReference type="EMBL" id="MCA9379745.1"/>
    </source>
</evidence>
<evidence type="ECO:0000256" key="4">
    <source>
        <dbReference type="ARBA" id="ARBA00022679"/>
    </source>
</evidence>